<proteinExistence type="predicted"/>
<sequence>MIFPIVSWVAIYFVVWWIALFATLPFAGRSQAEAGEVVPGSEAGAPERMPLRRLVLINTVVATVVFLVVMWVLTQDLFSLDDVPLLPKYKAV</sequence>
<protein>
    <recommendedName>
        <fullName evidence="4">DUF1467 domain-containing protein</fullName>
    </recommendedName>
</protein>
<reference evidence="2" key="2">
    <citation type="submission" date="2023-01" db="EMBL/GenBank/DDBJ databases">
        <authorList>
            <person name="Sun Q."/>
            <person name="Evtushenko L."/>
        </authorList>
    </citation>
    <scope>NUCLEOTIDE SEQUENCE</scope>
    <source>
        <strain evidence="2">VKM B-2748</strain>
    </source>
</reference>
<keyword evidence="1" id="KW-1133">Transmembrane helix</keyword>
<dbReference type="AlphaFoldDB" id="A0A9W6N7H4"/>
<reference evidence="2" key="1">
    <citation type="journal article" date="2014" name="Int. J. Syst. Evol. Microbiol.">
        <title>Complete genome sequence of Corynebacterium casei LMG S-19264T (=DSM 44701T), isolated from a smear-ripened cheese.</title>
        <authorList>
            <consortium name="US DOE Joint Genome Institute (JGI-PGF)"/>
            <person name="Walter F."/>
            <person name="Albersmeier A."/>
            <person name="Kalinowski J."/>
            <person name="Ruckert C."/>
        </authorList>
    </citation>
    <scope>NUCLEOTIDE SEQUENCE</scope>
    <source>
        <strain evidence="2">VKM B-2748</strain>
    </source>
</reference>
<organism evidence="2 3">
    <name type="scientific">Methylopila turkensis</name>
    <dbReference type="NCBI Taxonomy" id="1437816"/>
    <lineage>
        <taxon>Bacteria</taxon>
        <taxon>Pseudomonadati</taxon>
        <taxon>Pseudomonadota</taxon>
        <taxon>Alphaproteobacteria</taxon>
        <taxon>Hyphomicrobiales</taxon>
        <taxon>Methylopilaceae</taxon>
        <taxon>Methylopila</taxon>
    </lineage>
</organism>
<keyword evidence="1" id="KW-0472">Membrane</keyword>
<feature type="transmembrane region" description="Helical" evidence="1">
    <location>
        <begin position="6"/>
        <end position="27"/>
    </location>
</feature>
<dbReference type="Proteomes" id="UP001143309">
    <property type="component" value="Unassembled WGS sequence"/>
</dbReference>
<gene>
    <name evidence="2" type="ORF">GCM10008174_29750</name>
</gene>
<evidence type="ECO:0008006" key="4">
    <source>
        <dbReference type="Google" id="ProtNLM"/>
    </source>
</evidence>
<accession>A0A9W6N7H4</accession>
<dbReference type="Pfam" id="PF07330">
    <property type="entry name" value="DUF1467"/>
    <property type="match status" value="1"/>
</dbReference>
<name>A0A9W6N7H4_9HYPH</name>
<keyword evidence="3" id="KW-1185">Reference proteome</keyword>
<feature type="transmembrane region" description="Helical" evidence="1">
    <location>
        <begin position="54"/>
        <end position="73"/>
    </location>
</feature>
<evidence type="ECO:0000313" key="3">
    <source>
        <dbReference type="Proteomes" id="UP001143309"/>
    </source>
</evidence>
<dbReference type="RefSeq" id="WP_271201696.1">
    <property type="nucleotide sequence ID" value="NZ_BSFL01000003.1"/>
</dbReference>
<keyword evidence="1" id="KW-0812">Transmembrane</keyword>
<evidence type="ECO:0000256" key="1">
    <source>
        <dbReference type="SAM" id="Phobius"/>
    </source>
</evidence>
<dbReference type="EMBL" id="BSFL01000003">
    <property type="protein sequence ID" value="GLK81234.1"/>
    <property type="molecule type" value="Genomic_DNA"/>
</dbReference>
<dbReference type="InterPro" id="IPR009935">
    <property type="entry name" value="DUF1467"/>
</dbReference>
<comment type="caution">
    <text evidence="2">The sequence shown here is derived from an EMBL/GenBank/DDBJ whole genome shotgun (WGS) entry which is preliminary data.</text>
</comment>
<evidence type="ECO:0000313" key="2">
    <source>
        <dbReference type="EMBL" id="GLK81234.1"/>
    </source>
</evidence>